<keyword evidence="6 15" id="KW-0436">Ligase</keyword>
<evidence type="ECO:0000256" key="7">
    <source>
        <dbReference type="ARBA" id="ARBA00022723"/>
    </source>
</evidence>
<dbReference type="InterPro" id="IPR012340">
    <property type="entry name" value="NA-bd_OB-fold"/>
</dbReference>
<feature type="domain" description="FDX-ACB" evidence="18">
    <location>
        <begin position="720"/>
        <end position="812"/>
    </location>
</feature>
<evidence type="ECO:0000256" key="1">
    <source>
        <dbReference type="ARBA" id="ARBA00004496"/>
    </source>
</evidence>
<dbReference type="SUPFAM" id="SSF56037">
    <property type="entry name" value="PheT/TilS domain"/>
    <property type="match status" value="1"/>
</dbReference>
<comment type="subcellular location">
    <subcellularLocation>
        <location evidence="1 15">Cytoplasm</location>
    </subcellularLocation>
</comment>
<dbReference type="SUPFAM" id="SSF55681">
    <property type="entry name" value="Class II aaRS and biotin synthetases"/>
    <property type="match status" value="1"/>
</dbReference>
<evidence type="ECO:0000256" key="8">
    <source>
        <dbReference type="ARBA" id="ARBA00022741"/>
    </source>
</evidence>
<comment type="catalytic activity">
    <reaction evidence="14 15">
        <text>tRNA(Phe) + L-phenylalanine + ATP = L-phenylalanyl-tRNA(Phe) + AMP + diphosphate + H(+)</text>
        <dbReference type="Rhea" id="RHEA:19413"/>
        <dbReference type="Rhea" id="RHEA-COMP:9668"/>
        <dbReference type="Rhea" id="RHEA-COMP:9699"/>
        <dbReference type="ChEBI" id="CHEBI:15378"/>
        <dbReference type="ChEBI" id="CHEBI:30616"/>
        <dbReference type="ChEBI" id="CHEBI:33019"/>
        <dbReference type="ChEBI" id="CHEBI:58095"/>
        <dbReference type="ChEBI" id="CHEBI:78442"/>
        <dbReference type="ChEBI" id="CHEBI:78531"/>
        <dbReference type="ChEBI" id="CHEBI:456215"/>
        <dbReference type="EC" id="6.1.1.20"/>
    </reaction>
</comment>
<keyword evidence="7 15" id="KW-0479">Metal-binding</keyword>
<keyword evidence="4 15" id="KW-0963">Cytoplasm</keyword>
<evidence type="ECO:0000256" key="12">
    <source>
        <dbReference type="ARBA" id="ARBA00022917"/>
    </source>
</evidence>
<dbReference type="InterPro" id="IPR009061">
    <property type="entry name" value="DNA-bd_dom_put_sf"/>
</dbReference>
<proteinExistence type="inferred from homology"/>
<dbReference type="SMART" id="SM00874">
    <property type="entry name" value="B5"/>
    <property type="match status" value="1"/>
</dbReference>
<protein>
    <recommendedName>
        <fullName evidence="15">Phenylalanine--tRNA ligase beta subunit</fullName>
        <ecNumber evidence="15">6.1.1.20</ecNumber>
    </recommendedName>
    <alternativeName>
        <fullName evidence="15">Phenylalanyl-tRNA synthetase beta subunit</fullName>
        <shortName evidence="15">PheRS</shortName>
    </alternativeName>
</protein>
<evidence type="ECO:0000313" key="21">
    <source>
        <dbReference type="Proteomes" id="UP000482209"/>
    </source>
</evidence>
<feature type="domain" description="TRNA-binding" evidence="17">
    <location>
        <begin position="40"/>
        <end position="171"/>
    </location>
</feature>
<dbReference type="PROSITE" id="PS50886">
    <property type="entry name" value="TRBD"/>
    <property type="match status" value="1"/>
</dbReference>
<dbReference type="GO" id="GO:0006432">
    <property type="term" value="P:phenylalanyl-tRNA aminoacylation"/>
    <property type="evidence" value="ECO:0007669"/>
    <property type="project" value="UniProtKB-UniRule"/>
</dbReference>
<dbReference type="CDD" id="cd00769">
    <property type="entry name" value="PheRS_beta_core"/>
    <property type="match status" value="1"/>
</dbReference>
<reference evidence="20 21" key="1">
    <citation type="submission" date="2019-08" db="EMBL/GenBank/DDBJ databases">
        <title>In-depth cultivation of the pig gut microbiome towards novel bacterial diversity and tailored functional studies.</title>
        <authorList>
            <person name="Wylensek D."/>
            <person name="Hitch T.C.A."/>
            <person name="Clavel T."/>
        </authorList>
    </citation>
    <scope>NUCLEOTIDE SEQUENCE [LARGE SCALE GENOMIC DNA]</scope>
    <source>
        <strain evidence="20 21">WCA-693-APC-MOT-I</strain>
    </source>
</reference>
<dbReference type="SUPFAM" id="SSF50249">
    <property type="entry name" value="Nucleic acid-binding proteins"/>
    <property type="match status" value="1"/>
</dbReference>
<keyword evidence="21" id="KW-1185">Reference proteome</keyword>
<keyword evidence="12 15" id="KW-0648">Protein biosynthesis</keyword>
<dbReference type="GO" id="GO:0016740">
    <property type="term" value="F:transferase activity"/>
    <property type="evidence" value="ECO:0007669"/>
    <property type="project" value="UniProtKB-ARBA"/>
</dbReference>
<evidence type="ECO:0000256" key="9">
    <source>
        <dbReference type="ARBA" id="ARBA00022840"/>
    </source>
</evidence>
<dbReference type="InterPro" id="IPR005146">
    <property type="entry name" value="B3/B4_tRNA-bd"/>
</dbReference>
<dbReference type="Gene3D" id="3.30.56.10">
    <property type="match status" value="2"/>
</dbReference>
<dbReference type="GO" id="GO:0009328">
    <property type="term" value="C:phenylalanine-tRNA ligase complex"/>
    <property type="evidence" value="ECO:0007669"/>
    <property type="project" value="TreeGrafter"/>
</dbReference>
<dbReference type="PROSITE" id="PS51483">
    <property type="entry name" value="B5"/>
    <property type="match status" value="1"/>
</dbReference>
<dbReference type="SMART" id="SM00873">
    <property type="entry name" value="B3_4"/>
    <property type="match status" value="1"/>
</dbReference>
<dbReference type="InterPro" id="IPR036690">
    <property type="entry name" value="Fdx_antiC-bd_sf"/>
</dbReference>
<dbReference type="HAMAP" id="MF_00283">
    <property type="entry name" value="Phe_tRNA_synth_beta1"/>
    <property type="match status" value="1"/>
</dbReference>
<dbReference type="Proteomes" id="UP000482209">
    <property type="component" value="Unassembled WGS sequence"/>
</dbReference>
<dbReference type="SMART" id="SM00896">
    <property type="entry name" value="FDX-ACB"/>
    <property type="match status" value="1"/>
</dbReference>
<dbReference type="AlphaFoldDB" id="A0A6L5XUW2"/>
<feature type="binding site" evidence="15">
    <location>
        <position position="486"/>
    </location>
    <ligand>
        <name>Mg(2+)</name>
        <dbReference type="ChEBI" id="CHEBI:18420"/>
        <note>shared with alpha subunit</note>
    </ligand>
</feature>
<feature type="binding site" evidence="15">
    <location>
        <position position="482"/>
    </location>
    <ligand>
        <name>Mg(2+)</name>
        <dbReference type="ChEBI" id="CHEBI:18420"/>
        <note>shared with alpha subunit</note>
    </ligand>
</feature>
<dbReference type="Gene3D" id="3.30.70.380">
    <property type="entry name" value="Ferrodoxin-fold anticodon-binding domain"/>
    <property type="match status" value="1"/>
</dbReference>
<dbReference type="EMBL" id="VUMT01000002">
    <property type="protein sequence ID" value="MSS62596.1"/>
    <property type="molecule type" value="Genomic_DNA"/>
</dbReference>
<dbReference type="RefSeq" id="WP_154516312.1">
    <property type="nucleotide sequence ID" value="NZ_VUMT01000002.1"/>
</dbReference>
<dbReference type="CDD" id="cd02796">
    <property type="entry name" value="tRNA_bind_bactPheRS"/>
    <property type="match status" value="1"/>
</dbReference>
<evidence type="ECO:0000256" key="5">
    <source>
        <dbReference type="ARBA" id="ARBA00022555"/>
    </source>
</evidence>
<sequence length="813" mass="90460">MNTPLSWIKAYVPELDCTAQEYTDAMTLSGTKVEGFECLDKNLEKIVVGKILKIEKHPDADKLIICQVQISEDGEQVQIVTGAPNVKEGDKVPVVLDGGRVAASAHGGEPHPDGIKIKKGKLRGVESFGMMCSIDELGASREMYPDAAEDGIYILSDNEAYKDAKIGSSVPELLGLHDVVFEYEITSNRVDCFSVLGIAREAAATFRKPFVPPVVTVTENDEKASDYISVEVKDQELCPRYVGRIVKNIKIAPSPEWMQRRLAAAGIRPINNIVDITNYVMEEYGQPMHAYDLDTIKGNKIVVRRAKDGEKFETLDGQVRELDSSMLMICDDEKPIGIAGIMGGENSKITDNVSTMLFEAACFDGTNIRLSGKKLGMRTDAQAKFEKGLDPNNAMEAMNRACQLIVELGAGEVVGGSVDVYPEKRMPKVVGYDVDRINRLLGTDIDEATMVSYFRMIDLEVNEEKKEIIVPTWRQDIGCLADVAEEVARFYGYDNIPMTLPKGEATMGKLSDKLIIEGLARNIAERCGFSEGMTYSFESPKVFDKLLLQKDDKAREAIVISNPLGEDYSIMRTLPLNGMLTSLATNYNRRNKDVRLYEIGNVYIPKELPLKELPDERTQLTLGMYGAGDFFDMKGVVEMFLDKCGLTDVKEYNPNALKSYLHPGRQADIIYDNVVIGYLGEVHPDVCDNYDIGTKAYVAVIDLPKVIEKSTFAKKFHPIAKFPAVTRDISMLVKKDILVGQIEEVIRKRGGKLLESYHLFDVYEGEQIEAGYKSVAYSISFRSEEKTLEDKDVNAVMKKILNGLSDLGIELRQ</sequence>
<dbReference type="GO" id="GO:0140096">
    <property type="term" value="F:catalytic activity, acting on a protein"/>
    <property type="evidence" value="ECO:0007669"/>
    <property type="project" value="UniProtKB-ARBA"/>
</dbReference>
<evidence type="ECO:0000256" key="10">
    <source>
        <dbReference type="ARBA" id="ARBA00022842"/>
    </source>
</evidence>
<evidence type="ECO:0000256" key="6">
    <source>
        <dbReference type="ARBA" id="ARBA00022598"/>
    </source>
</evidence>
<dbReference type="InterPro" id="IPR004532">
    <property type="entry name" value="Phe-tRNA-ligase_IIc_bsu_bact"/>
</dbReference>
<evidence type="ECO:0000259" key="18">
    <source>
        <dbReference type="PROSITE" id="PS51447"/>
    </source>
</evidence>
<gene>
    <name evidence="15" type="primary">pheT</name>
    <name evidence="20" type="ORF">FYJ58_01635</name>
</gene>
<dbReference type="SUPFAM" id="SSF54991">
    <property type="entry name" value="Anticodon-binding domain of PheRS"/>
    <property type="match status" value="1"/>
</dbReference>
<dbReference type="PANTHER" id="PTHR10947">
    <property type="entry name" value="PHENYLALANYL-TRNA SYNTHETASE BETA CHAIN AND LEUCINE-RICH REPEAT-CONTAINING PROTEIN 47"/>
    <property type="match status" value="1"/>
</dbReference>
<dbReference type="GO" id="GO:0004826">
    <property type="term" value="F:phenylalanine-tRNA ligase activity"/>
    <property type="evidence" value="ECO:0007669"/>
    <property type="project" value="UniProtKB-UniRule"/>
</dbReference>
<evidence type="ECO:0000256" key="3">
    <source>
        <dbReference type="ARBA" id="ARBA00011209"/>
    </source>
</evidence>
<dbReference type="Gene3D" id="2.40.50.140">
    <property type="entry name" value="Nucleic acid-binding proteins"/>
    <property type="match status" value="1"/>
</dbReference>
<feature type="domain" description="B5" evidence="19">
    <location>
        <begin position="425"/>
        <end position="498"/>
    </location>
</feature>
<dbReference type="Pfam" id="PF01588">
    <property type="entry name" value="tRNA_bind"/>
    <property type="match status" value="1"/>
</dbReference>
<evidence type="ECO:0000256" key="16">
    <source>
        <dbReference type="PROSITE-ProRule" id="PRU00209"/>
    </source>
</evidence>
<evidence type="ECO:0000259" key="19">
    <source>
        <dbReference type="PROSITE" id="PS51483"/>
    </source>
</evidence>
<evidence type="ECO:0000256" key="14">
    <source>
        <dbReference type="ARBA" id="ARBA00049255"/>
    </source>
</evidence>
<organism evidence="20 21">
    <name type="scientific">Velocimicrobium porci</name>
    <dbReference type="NCBI Taxonomy" id="2606634"/>
    <lineage>
        <taxon>Bacteria</taxon>
        <taxon>Bacillati</taxon>
        <taxon>Bacillota</taxon>
        <taxon>Clostridia</taxon>
        <taxon>Lachnospirales</taxon>
        <taxon>Lachnospiraceae</taxon>
        <taxon>Velocimicrobium</taxon>
    </lineage>
</organism>
<dbReference type="Gene3D" id="3.50.40.10">
    <property type="entry name" value="Phenylalanyl-trna Synthetase, Chain B, domain 3"/>
    <property type="match status" value="1"/>
</dbReference>
<dbReference type="InterPro" id="IPR005121">
    <property type="entry name" value="Fdx_antiC-bd"/>
</dbReference>
<dbReference type="PANTHER" id="PTHR10947:SF0">
    <property type="entry name" value="PHENYLALANINE--TRNA LIGASE BETA SUBUNIT"/>
    <property type="match status" value="1"/>
</dbReference>
<dbReference type="GO" id="GO:0000287">
    <property type="term" value="F:magnesium ion binding"/>
    <property type="evidence" value="ECO:0007669"/>
    <property type="project" value="UniProtKB-UniRule"/>
</dbReference>
<evidence type="ECO:0000256" key="4">
    <source>
        <dbReference type="ARBA" id="ARBA00022490"/>
    </source>
</evidence>
<dbReference type="Gene3D" id="3.30.930.10">
    <property type="entry name" value="Bira Bifunctional Protein, Domain 2"/>
    <property type="match status" value="1"/>
</dbReference>
<dbReference type="FunFam" id="3.30.70.380:FF:000001">
    <property type="entry name" value="Phenylalanine--tRNA ligase beta subunit"/>
    <property type="match status" value="1"/>
</dbReference>
<dbReference type="NCBIfam" id="TIGR00472">
    <property type="entry name" value="pheT_bact"/>
    <property type="match status" value="1"/>
</dbReference>
<comment type="similarity">
    <text evidence="2 15">Belongs to the phenylalanyl-tRNA synthetase beta subunit family. Type 1 subfamily.</text>
</comment>
<dbReference type="GO" id="GO:0000049">
    <property type="term" value="F:tRNA binding"/>
    <property type="evidence" value="ECO:0007669"/>
    <property type="project" value="UniProtKB-UniRule"/>
</dbReference>
<dbReference type="EC" id="6.1.1.20" evidence="15"/>
<dbReference type="InterPro" id="IPR005147">
    <property type="entry name" value="tRNA_synthase_B5-dom"/>
</dbReference>
<dbReference type="InterPro" id="IPR020825">
    <property type="entry name" value="Phe-tRNA_synthase-like_B3/B4"/>
</dbReference>
<evidence type="ECO:0000259" key="17">
    <source>
        <dbReference type="PROSITE" id="PS50886"/>
    </source>
</evidence>
<dbReference type="Pfam" id="PF03483">
    <property type="entry name" value="B3_4"/>
    <property type="match status" value="1"/>
</dbReference>
<comment type="subunit">
    <text evidence="3 15">Tetramer of two alpha and two beta subunits.</text>
</comment>
<keyword evidence="9 15" id="KW-0067">ATP-binding</keyword>
<dbReference type="FunFam" id="3.50.40.10:FF:000001">
    <property type="entry name" value="Phenylalanine--tRNA ligase beta subunit"/>
    <property type="match status" value="1"/>
</dbReference>
<name>A0A6L5XUW2_9FIRM</name>
<keyword evidence="5 16" id="KW-0820">tRNA-binding</keyword>
<keyword evidence="11 16" id="KW-0694">RNA-binding</keyword>
<evidence type="ECO:0000256" key="2">
    <source>
        <dbReference type="ARBA" id="ARBA00008653"/>
    </source>
</evidence>
<dbReference type="InterPro" id="IPR045060">
    <property type="entry name" value="Phe-tRNA-ligase_IIc_bsu"/>
</dbReference>
<dbReference type="PROSITE" id="PS51447">
    <property type="entry name" value="FDX_ACB"/>
    <property type="match status" value="1"/>
</dbReference>
<evidence type="ECO:0000256" key="13">
    <source>
        <dbReference type="ARBA" id="ARBA00023146"/>
    </source>
</evidence>
<comment type="cofactor">
    <cofactor evidence="15">
        <name>Mg(2+)</name>
        <dbReference type="ChEBI" id="CHEBI:18420"/>
    </cofactor>
    <text evidence="15">Binds 2 magnesium ions per tetramer.</text>
</comment>
<evidence type="ECO:0000256" key="15">
    <source>
        <dbReference type="HAMAP-Rule" id="MF_00283"/>
    </source>
</evidence>
<dbReference type="Pfam" id="PF17759">
    <property type="entry name" value="tRNA_synthFbeta"/>
    <property type="match status" value="1"/>
</dbReference>
<dbReference type="GO" id="GO:0005524">
    <property type="term" value="F:ATP binding"/>
    <property type="evidence" value="ECO:0007669"/>
    <property type="project" value="UniProtKB-UniRule"/>
</dbReference>
<dbReference type="InterPro" id="IPR033714">
    <property type="entry name" value="tRNA_bind_bactPheRS"/>
</dbReference>
<accession>A0A6L5XUW2</accession>
<dbReference type="Pfam" id="PF03484">
    <property type="entry name" value="B5"/>
    <property type="match status" value="1"/>
</dbReference>
<dbReference type="InterPro" id="IPR045864">
    <property type="entry name" value="aa-tRNA-synth_II/BPL/LPL"/>
</dbReference>
<keyword evidence="13 15" id="KW-0030">Aminoacyl-tRNA synthetase</keyword>
<dbReference type="InterPro" id="IPR002547">
    <property type="entry name" value="tRNA-bd_dom"/>
</dbReference>
<dbReference type="InterPro" id="IPR041616">
    <property type="entry name" value="PheRS_beta_core"/>
</dbReference>
<dbReference type="Pfam" id="PF03147">
    <property type="entry name" value="FDX-ACB"/>
    <property type="match status" value="1"/>
</dbReference>
<keyword evidence="8 15" id="KW-0547">Nucleotide-binding</keyword>
<feature type="binding site" evidence="15">
    <location>
        <position position="476"/>
    </location>
    <ligand>
        <name>Mg(2+)</name>
        <dbReference type="ChEBI" id="CHEBI:18420"/>
        <note>shared with alpha subunit</note>
    </ligand>
</feature>
<evidence type="ECO:0000256" key="11">
    <source>
        <dbReference type="ARBA" id="ARBA00022884"/>
    </source>
</evidence>
<keyword evidence="10 15" id="KW-0460">Magnesium</keyword>
<dbReference type="SUPFAM" id="SSF46955">
    <property type="entry name" value="Putative DNA-binding domain"/>
    <property type="match status" value="1"/>
</dbReference>
<evidence type="ECO:0000313" key="20">
    <source>
        <dbReference type="EMBL" id="MSS62596.1"/>
    </source>
</evidence>
<feature type="binding site" evidence="15">
    <location>
        <position position="485"/>
    </location>
    <ligand>
        <name>Mg(2+)</name>
        <dbReference type="ChEBI" id="CHEBI:18420"/>
        <note>shared with alpha subunit</note>
    </ligand>
</feature>
<comment type="caution">
    <text evidence="20">The sequence shown here is derived from an EMBL/GenBank/DDBJ whole genome shotgun (WGS) entry which is preliminary data.</text>
</comment>